<evidence type="ECO:0000256" key="1">
    <source>
        <dbReference type="SAM" id="Phobius"/>
    </source>
</evidence>
<evidence type="ECO:0000313" key="4">
    <source>
        <dbReference type="Proteomes" id="UP000184191"/>
    </source>
</evidence>
<dbReference type="InterPro" id="IPR029151">
    <property type="entry name" value="Sensor-like_sf"/>
</dbReference>
<dbReference type="Gene3D" id="3.30.450.20">
    <property type="entry name" value="PAS domain"/>
    <property type="match status" value="1"/>
</dbReference>
<keyword evidence="1" id="KW-0812">Transmembrane</keyword>
<feature type="transmembrane region" description="Helical" evidence="1">
    <location>
        <begin position="336"/>
        <end position="357"/>
    </location>
</feature>
<evidence type="ECO:0000259" key="2">
    <source>
        <dbReference type="Pfam" id="PF21623"/>
    </source>
</evidence>
<proteinExistence type="predicted"/>
<gene>
    <name evidence="3" type="ORF">SAMN05444414_104164</name>
</gene>
<protein>
    <recommendedName>
        <fullName evidence="2">Histidine kinase VP0354-like sensor domain-containing protein</fullName>
    </recommendedName>
</protein>
<keyword evidence="1" id="KW-1133">Transmembrane helix</keyword>
<dbReference type="AlphaFoldDB" id="A0A1M6XKK4"/>
<evidence type="ECO:0000313" key="3">
    <source>
        <dbReference type="EMBL" id="SHL06436.1"/>
    </source>
</evidence>
<name>A0A1M6XKK4_9RHOB</name>
<dbReference type="Proteomes" id="UP000184191">
    <property type="component" value="Unassembled WGS sequence"/>
</dbReference>
<feature type="domain" description="Histidine kinase VP0354-like sensor" evidence="2">
    <location>
        <begin position="109"/>
        <end position="254"/>
    </location>
</feature>
<feature type="transmembrane region" description="Helical" evidence="1">
    <location>
        <begin position="21"/>
        <end position="41"/>
    </location>
</feature>
<dbReference type="SUPFAM" id="SSF103190">
    <property type="entry name" value="Sensory domain-like"/>
    <property type="match status" value="1"/>
</dbReference>
<sequence>MTAPGLLVTAPTNGFRLRGKLVMMTLCMTLAMAVIFAAMAYSQVRATVRHAATDRLGDIARHQSEQIADVLEQTAIDATVFAGLPPVREIVQRDKISDGGDVQPGSLKAQRKHRLQEIFRSILTTRPHYTQLRFIGQADNWRERVRVGRHEDHINAVDTADLQAKGGEPYLKDLVRQAAGHGYFSTVTYNREHGIEVGPPTIRYVQPVLDEEGALYGVIVVNADFQALITAARPTVSEGFRLGVVTGLGDHMTFSADDSRPKLFYHSDPDFIPPPHDVEIASKAGPGQIFFAGDVAMAANAVVTPQLNRPFGLYVVTEMPRDALFAAANKMLVRNAVVAFVLIFLAIGIAGIFGAHLTDPLLQLADAVRRHAGAKPFDLMVSTNDEIGELTLAFASLGNQLLGQTLRARAIRSMEVAWASPLSKSMSSLRAGVLR</sequence>
<dbReference type="RefSeq" id="WP_084732782.1">
    <property type="nucleotide sequence ID" value="NZ_FRBN01000004.1"/>
</dbReference>
<dbReference type="InterPro" id="IPR048760">
    <property type="entry name" value="VP0354-like_sensor_dom"/>
</dbReference>
<dbReference type="STRING" id="1054996.SAMN05444414_104164"/>
<dbReference type="EMBL" id="FRBN01000004">
    <property type="protein sequence ID" value="SHL06436.1"/>
    <property type="molecule type" value="Genomic_DNA"/>
</dbReference>
<reference evidence="4" key="1">
    <citation type="submission" date="2016-11" db="EMBL/GenBank/DDBJ databases">
        <authorList>
            <person name="Varghese N."/>
            <person name="Submissions S."/>
        </authorList>
    </citation>
    <scope>NUCLEOTIDE SEQUENCE [LARGE SCALE GENOMIC DNA]</scope>
    <source>
        <strain evidence="4">DSM 29327</strain>
    </source>
</reference>
<dbReference type="Gene3D" id="6.10.340.10">
    <property type="match status" value="1"/>
</dbReference>
<accession>A0A1M6XKK4</accession>
<dbReference type="Pfam" id="PF21623">
    <property type="entry name" value="HK_sensor_dom_bact"/>
    <property type="match status" value="1"/>
</dbReference>
<organism evidence="3 4">
    <name type="scientific">Roseovarius marisflavi</name>
    <dbReference type="NCBI Taxonomy" id="1054996"/>
    <lineage>
        <taxon>Bacteria</taxon>
        <taxon>Pseudomonadati</taxon>
        <taxon>Pseudomonadota</taxon>
        <taxon>Alphaproteobacteria</taxon>
        <taxon>Rhodobacterales</taxon>
        <taxon>Roseobacteraceae</taxon>
        <taxon>Roseovarius</taxon>
    </lineage>
</organism>
<keyword evidence="4" id="KW-1185">Reference proteome</keyword>
<keyword evidence="1" id="KW-0472">Membrane</keyword>